<dbReference type="OrthoDB" id="1105183at2759"/>
<feature type="region of interest" description="Disordered" evidence="1">
    <location>
        <begin position="1"/>
        <end position="36"/>
    </location>
</feature>
<keyword evidence="3" id="KW-1185">Reference proteome</keyword>
<evidence type="ECO:0000256" key="1">
    <source>
        <dbReference type="SAM" id="MobiDB-lite"/>
    </source>
</evidence>
<accession>A0A087G2U3</accession>
<name>A0A087G2U3_ARAAL</name>
<organism evidence="2 3">
    <name type="scientific">Arabis alpina</name>
    <name type="common">Alpine rock-cress</name>
    <dbReference type="NCBI Taxonomy" id="50452"/>
    <lineage>
        <taxon>Eukaryota</taxon>
        <taxon>Viridiplantae</taxon>
        <taxon>Streptophyta</taxon>
        <taxon>Embryophyta</taxon>
        <taxon>Tracheophyta</taxon>
        <taxon>Spermatophyta</taxon>
        <taxon>Magnoliopsida</taxon>
        <taxon>eudicotyledons</taxon>
        <taxon>Gunneridae</taxon>
        <taxon>Pentapetalae</taxon>
        <taxon>rosids</taxon>
        <taxon>malvids</taxon>
        <taxon>Brassicales</taxon>
        <taxon>Brassicaceae</taxon>
        <taxon>Arabideae</taxon>
        <taxon>Arabis</taxon>
    </lineage>
</organism>
<gene>
    <name evidence="2" type="ORF">AALP_AAs41122U000200</name>
</gene>
<proteinExistence type="predicted"/>
<evidence type="ECO:0000313" key="3">
    <source>
        <dbReference type="Proteomes" id="UP000029120"/>
    </source>
</evidence>
<dbReference type="Proteomes" id="UP000029120">
    <property type="component" value="Unassembled WGS sequence"/>
</dbReference>
<dbReference type="Gramene" id="KFK24195">
    <property type="protein sequence ID" value="KFK24195"/>
    <property type="gene ID" value="AALP_AAs41122U000200"/>
</dbReference>
<dbReference type="OMA" id="ESAHRFR"/>
<sequence length="93" mass="10277">MGLSQKDRNTSTSSNPNHPNPYNPNTSSLKTHNINSSYVYHGPQVRTVRESITSSTDATFLVYHGQNSSILVNQPVFPATTESAHRFRCPSLS</sequence>
<dbReference type="EMBL" id="KL971274">
    <property type="protein sequence ID" value="KFK24195.1"/>
    <property type="molecule type" value="Genomic_DNA"/>
</dbReference>
<reference evidence="3" key="1">
    <citation type="journal article" date="2015" name="Nat. Plants">
        <title>Genome expansion of Arabis alpina linked with retrotransposition and reduced symmetric DNA methylation.</title>
        <authorList>
            <person name="Willing E.M."/>
            <person name="Rawat V."/>
            <person name="Mandakova T."/>
            <person name="Maumus F."/>
            <person name="James G.V."/>
            <person name="Nordstroem K.J."/>
            <person name="Becker C."/>
            <person name="Warthmann N."/>
            <person name="Chica C."/>
            <person name="Szarzynska B."/>
            <person name="Zytnicki M."/>
            <person name="Albani M.C."/>
            <person name="Kiefer C."/>
            <person name="Bergonzi S."/>
            <person name="Castaings L."/>
            <person name="Mateos J.L."/>
            <person name="Berns M.C."/>
            <person name="Bujdoso N."/>
            <person name="Piofczyk T."/>
            <person name="de Lorenzo L."/>
            <person name="Barrero-Sicilia C."/>
            <person name="Mateos I."/>
            <person name="Piednoel M."/>
            <person name="Hagmann J."/>
            <person name="Chen-Min-Tao R."/>
            <person name="Iglesias-Fernandez R."/>
            <person name="Schuster S.C."/>
            <person name="Alonso-Blanco C."/>
            <person name="Roudier F."/>
            <person name="Carbonero P."/>
            <person name="Paz-Ares J."/>
            <person name="Davis S.J."/>
            <person name="Pecinka A."/>
            <person name="Quesneville H."/>
            <person name="Colot V."/>
            <person name="Lysak M.A."/>
            <person name="Weigel D."/>
            <person name="Coupland G."/>
            <person name="Schneeberger K."/>
        </authorList>
    </citation>
    <scope>NUCLEOTIDE SEQUENCE [LARGE SCALE GENOMIC DNA]</scope>
    <source>
        <strain evidence="3">cv. Pajares</strain>
    </source>
</reference>
<evidence type="ECO:0000313" key="2">
    <source>
        <dbReference type="EMBL" id="KFK24195.1"/>
    </source>
</evidence>
<dbReference type="AlphaFoldDB" id="A0A087G2U3"/>
<protein>
    <submittedName>
        <fullName evidence="2">Uncharacterized protein</fullName>
    </submittedName>
</protein>